<dbReference type="GO" id="GO:0043565">
    <property type="term" value="F:sequence-specific DNA binding"/>
    <property type="evidence" value="ECO:0007669"/>
    <property type="project" value="UniProtKB-ARBA"/>
</dbReference>
<dbReference type="PANTHER" id="PTHR21717">
    <property type="entry name" value="TELOMERIC REPEAT BINDING PROTEIN"/>
    <property type="match status" value="1"/>
</dbReference>
<feature type="region of interest" description="Disordered" evidence="2">
    <location>
        <begin position="322"/>
        <end position="345"/>
    </location>
</feature>
<dbReference type="InterPro" id="IPR031105">
    <property type="entry name" value="TRP_plant"/>
</dbReference>
<dbReference type="EMBL" id="CAKMRJ010005523">
    <property type="protein sequence ID" value="CAH1443737.1"/>
    <property type="molecule type" value="Genomic_DNA"/>
</dbReference>
<accession>A0AAU9P0F4</accession>
<dbReference type="InterPro" id="IPR057625">
    <property type="entry name" value="TPR1-6-like_ubiquitin"/>
</dbReference>
<protein>
    <recommendedName>
        <fullName evidence="3">Protein kinase domain-containing protein</fullName>
    </recommendedName>
</protein>
<evidence type="ECO:0000313" key="4">
    <source>
        <dbReference type="EMBL" id="CAH1443737.1"/>
    </source>
</evidence>
<organism evidence="4 5">
    <name type="scientific">Lactuca virosa</name>
    <dbReference type="NCBI Taxonomy" id="75947"/>
    <lineage>
        <taxon>Eukaryota</taxon>
        <taxon>Viridiplantae</taxon>
        <taxon>Streptophyta</taxon>
        <taxon>Embryophyta</taxon>
        <taxon>Tracheophyta</taxon>
        <taxon>Spermatophyta</taxon>
        <taxon>Magnoliopsida</taxon>
        <taxon>eudicotyledons</taxon>
        <taxon>Gunneridae</taxon>
        <taxon>Pentapetalae</taxon>
        <taxon>asterids</taxon>
        <taxon>campanulids</taxon>
        <taxon>Asterales</taxon>
        <taxon>Asteraceae</taxon>
        <taxon>Cichorioideae</taxon>
        <taxon>Cichorieae</taxon>
        <taxon>Lactucinae</taxon>
        <taxon>Lactuca</taxon>
    </lineage>
</organism>
<dbReference type="InterPro" id="IPR000330">
    <property type="entry name" value="SNF2_N"/>
</dbReference>
<dbReference type="SMART" id="SM00220">
    <property type="entry name" value="S_TKc"/>
    <property type="match status" value="1"/>
</dbReference>
<dbReference type="InterPro" id="IPR029071">
    <property type="entry name" value="Ubiquitin-like_domsf"/>
</dbReference>
<dbReference type="Pfam" id="PF00176">
    <property type="entry name" value="SNF2-rel_dom"/>
    <property type="match status" value="1"/>
</dbReference>
<feature type="domain" description="Protein kinase" evidence="3">
    <location>
        <begin position="276"/>
        <end position="640"/>
    </location>
</feature>
<evidence type="ECO:0000256" key="1">
    <source>
        <dbReference type="ARBA" id="ARBA00023125"/>
    </source>
</evidence>
<dbReference type="Gene3D" id="1.10.510.10">
    <property type="entry name" value="Transferase(Phosphotransferase) domain 1"/>
    <property type="match status" value="1"/>
</dbReference>
<proteinExistence type="predicted"/>
<evidence type="ECO:0000259" key="3">
    <source>
        <dbReference type="PROSITE" id="PS50011"/>
    </source>
</evidence>
<dbReference type="InterPro" id="IPR011009">
    <property type="entry name" value="Kinase-like_dom_sf"/>
</dbReference>
<dbReference type="Gene3D" id="3.40.50.10810">
    <property type="entry name" value="Tandem AAA-ATPase domain"/>
    <property type="match status" value="1"/>
</dbReference>
<evidence type="ECO:0000313" key="5">
    <source>
        <dbReference type="Proteomes" id="UP001157418"/>
    </source>
</evidence>
<dbReference type="PROSITE" id="PS50011">
    <property type="entry name" value="PROTEIN_KINASE_DOM"/>
    <property type="match status" value="1"/>
</dbReference>
<dbReference type="InterPro" id="IPR027417">
    <property type="entry name" value="P-loop_NTPase"/>
</dbReference>
<dbReference type="GO" id="GO:0005524">
    <property type="term" value="F:ATP binding"/>
    <property type="evidence" value="ECO:0007669"/>
    <property type="project" value="InterPro"/>
</dbReference>
<dbReference type="Proteomes" id="UP001157418">
    <property type="component" value="Unassembled WGS sequence"/>
</dbReference>
<dbReference type="SUPFAM" id="SSF54236">
    <property type="entry name" value="Ubiquitin-like"/>
    <property type="match status" value="1"/>
</dbReference>
<comment type="caution">
    <text evidence="4">The sequence shown here is derived from an EMBL/GenBank/DDBJ whole genome shotgun (WGS) entry which is preliminary data.</text>
</comment>
<dbReference type="InterPro" id="IPR000719">
    <property type="entry name" value="Prot_kinase_dom"/>
</dbReference>
<dbReference type="Pfam" id="PF00069">
    <property type="entry name" value="Pkinase"/>
    <property type="match status" value="1"/>
</dbReference>
<gene>
    <name evidence="4" type="ORF">LVIROSA_LOCUS29632</name>
</gene>
<dbReference type="AlphaFoldDB" id="A0AAU9P0F4"/>
<dbReference type="PANTHER" id="PTHR21717:SF84">
    <property type="entry name" value="HOMEODOMAIN-LIKE, UBIQUITIN-RELATED DOMAIN PROTEIN-RELATED"/>
    <property type="match status" value="1"/>
</dbReference>
<dbReference type="SUPFAM" id="SSF52540">
    <property type="entry name" value="P-loop containing nucleoside triphosphate hydrolases"/>
    <property type="match status" value="1"/>
</dbReference>
<keyword evidence="1" id="KW-0238">DNA-binding</keyword>
<feature type="compositionally biased region" description="Pro residues" evidence="2">
    <location>
        <begin position="327"/>
        <end position="338"/>
    </location>
</feature>
<name>A0AAU9P0F4_9ASTR</name>
<dbReference type="InterPro" id="IPR038718">
    <property type="entry name" value="SNF2-like_sf"/>
</dbReference>
<sequence length="640" mass="73255">MRKASNQIKGHLTSPSTSPFALEFYHHCKQVKYQMNGLRWLLSLYNNHLNGILADEMGLGKTVQKIDTNLGMEASEDKNIVNETLIESQLASQPTNLEALSAVKTYGLKDEVEMESCVNNHVLKKYSSRVHLSFYSDHVHKHNRGNMKIDIRDDDESYFRYNHYNSKRRAFGSRSCDGYKRIRNMLTSRYRKVAPKPKDYGSEVRSFYHKRKNIYMREQYQADKASKRRKSFHHCSKPANTKDTYVKFSIKSFKVPELYVEVPETATVGSLKRSVMEAITAILQGQLHVGVLVQDKKVRDDNRTLEQTGISQKCNLESLGFTLEPTLPEPSSPSPSPSPIQKETPLLIPSSPVLEKNEVEHVNAISEEEGGEQVADSKALVVVDPEIHSIVPLSEPGDLFQCLKEKRLWKLLRPLELEDGVMLNWQAHAYWSQHQNEKHQKTTMPKLSKIHWHYIITDEGHQLFDRIVQKRKLPEKEARGYFQHLIDAVAHCHSKGVYHRDLKPENHLLDSKERLKVSDFGLSALPQEVLRKSGYDDGAADIWSCGVIMYVLLTVYLPFEESVLLNFHILSGTRIIEGNHPPPSWPIEGKIEIIDLKEGIEIATKYDDALLLFSGGETRKDAGPRRYNVVIPNRREIGKV</sequence>
<dbReference type="Pfam" id="PF23603">
    <property type="entry name" value="Ubiquitin_TPR1"/>
    <property type="match status" value="1"/>
</dbReference>
<reference evidence="4 5" key="1">
    <citation type="submission" date="2022-01" db="EMBL/GenBank/DDBJ databases">
        <authorList>
            <person name="Xiong W."/>
            <person name="Schranz E."/>
        </authorList>
    </citation>
    <scope>NUCLEOTIDE SEQUENCE [LARGE SCALE GENOMIC DNA]</scope>
</reference>
<evidence type="ECO:0000256" key="2">
    <source>
        <dbReference type="SAM" id="MobiDB-lite"/>
    </source>
</evidence>
<keyword evidence="5" id="KW-1185">Reference proteome</keyword>
<dbReference type="GO" id="GO:0004672">
    <property type="term" value="F:protein kinase activity"/>
    <property type="evidence" value="ECO:0007669"/>
    <property type="project" value="InterPro"/>
</dbReference>
<dbReference type="SUPFAM" id="SSF56112">
    <property type="entry name" value="Protein kinase-like (PK-like)"/>
    <property type="match status" value="1"/>
</dbReference>